<comment type="caution">
    <text evidence="1">The sequence shown here is derived from an EMBL/GenBank/DDBJ whole genome shotgun (WGS) entry which is preliminary data.</text>
</comment>
<accession>A0A0F9R2H7</accession>
<organism evidence="1">
    <name type="scientific">marine sediment metagenome</name>
    <dbReference type="NCBI Taxonomy" id="412755"/>
    <lineage>
        <taxon>unclassified sequences</taxon>
        <taxon>metagenomes</taxon>
        <taxon>ecological metagenomes</taxon>
    </lineage>
</organism>
<protein>
    <submittedName>
        <fullName evidence="1">Uncharacterized protein</fullName>
    </submittedName>
</protein>
<gene>
    <name evidence="1" type="ORF">LCGC14_0629500</name>
</gene>
<reference evidence="1" key="1">
    <citation type="journal article" date="2015" name="Nature">
        <title>Complex archaea that bridge the gap between prokaryotes and eukaryotes.</title>
        <authorList>
            <person name="Spang A."/>
            <person name="Saw J.H."/>
            <person name="Jorgensen S.L."/>
            <person name="Zaremba-Niedzwiedzka K."/>
            <person name="Martijn J."/>
            <person name="Lind A.E."/>
            <person name="van Eijk R."/>
            <person name="Schleper C."/>
            <person name="Guy L."/>
            <person name="Ettema T.J."/>
        </authorList>
    </citation>
    <scope>NUCLEOTIDE SEQUENCE</scope>
</reference>
<sequence>MRKRQLIEVKWDDIAGYKNWRAEDSLNRTSPSKCVTVGWKMQSDRKVLRVASTRSDTGDCVDLEVIPRGCIRSIRRIE</sequence>
<proteinExistence type="predicted"/>
<name>A0A0F9R2H7_9ZZZZ</name>
<dbReference type="EMBL" id="LAZR01001096">
    <property type="protein sequence ID" value="KKN50780.1"/>
    <property type="molecule type" value="Genomic_DNA"/>
</dbReference>
<evidence type="ECO:0000313" key="1">
    <source>
        <dbReference type="EMBL" id="KKN50780.1"/>
    </source>
</evidence>
<dbReference type="AlphaFoldDB" id="A0A0F9R2H7"/>